<evidence type="ECO:0000313" key="3">
    <source>
        <dbReference type="Proteomes" id="UP000236454"/>
    </source>
</evidence>
<evidence type="ECO:0000256" key="1">
    <source>
        <dbReference type="SAM" id="SignalP"/>
    </source>
</evidence>
<proteinExistence type="predicted"/>
<accession>A0A1I6Y2A3</accession>
<evidence type="ECO:0008006" key="4">
    <source>
        <dbReference type="Google" id="ProtNLM"/>
    </source>
</evidence>
<dbReference type="Gene3D" id="2.60.40.3050">
    <property type="match status" value="1"/>
</dbReference>
<dbReference type="AlphaFoldDB" id="A0A1I6Y2A3"/>
<keyword evidence="1" id="KW-0732">Signal</keyword>
<name>A0A1I6Y2A3_9FLAO</name>
<feature type="chain" id="PRO_5014841660" description="DUF4163 domain-containing protein" evidence="1">
    <location>
        <begin position="20"/>
        <end position="292"/>
    </location>
</feature>
<dbReference type="Proteomes" id="UP000236454">
    <property type="component" value="Unassembled WGS sequence"/>
</dbReference>
<feature type="signal peptide" evidence="1">
    <location>
        <begin position="1"/>
        <end position="19"/>
    </location>
</feature>
<dbReference type="InterPro" id="IPR038174">
    <property type="entry name" value="Strep_pil_link_sf"/>
</dbReference>
<gene>
    <name evidence="2" type="ORF">SAMN05216474_0615</name>
</gene>
<reference evidence="2 3" key="1">
    <citation type="submission" date="2016-10" db="EMBL/GenBank/DDBJ databases">
        <authorList>
            <person name="de Groot N.N."/>
        </authorList>
    </citation>
    <scope>NUCLEOTIDE SEQUENCE [LARGE SCALE GENOMIC DNA]</scope>
    <source>
        <strain evidence="2 3">CGMCC 1.7005</strain>
    </source>
</reference>
<organism evidence="2 3">
    <name type="scientific">Lishizhenia tianjinensis</name>
    <dbReference type="NCBI Taxonomy" id="477690"/>
    <lineage>
        <taxon>Bacteria</taxon>
        <taxon>Pseudomonadati</taxon>
        <taxon>Bacteroidota</taxon>
        <taxon>Flavobacteriia</taxon>
        <taxon>Flavobacteriales</taxon>
        <taxon>Crocinitomicaceae</taxon>
        <taxon>Lishizhenia</taxon>
    </lineage>
</organism>
<sequence length="292" mass="33339">MKKIITLIALMGATVFTHAQVEKNKKDASISFHPSFQNNKTYTYSIKSLRILPSDTGMDTSRAEHQVNLTILENNDSLLQYSVSFDENYTNLATSVYAKTPPILQYNYNTKKTKLLNDSILQQSYFAMFDSLGLPKDKYAQAEENVREDIVKTMKQSSRLMGIYVTDYPYLAPKVDTTQKKDMFGNVSPQITSEWVVKNGKNYLFQYKRHLESTTDMNQVFTQAAQEQFGDSVKILSTTIEDKAVDKPTSFKSVDVLFSKKGIMTSYISESQQSFLGQLVLSRKEYTLIEEK</sequence>
<dbReference type="EMBL" id="FPAS01000001">
    <property type="protein sequence ID" value="SFT44658.1"/>
    <property type="molecule type" value="Genomic_DNA"/>
</dbReference>
<keyword evidence="3" id="KW-1185">Reference proteome</keyword>
<protein>
    <recommendedName>
        <fullName evidence="4">DUF4163 domain-containing protein</fullName>
    </recommendedName>
</protein>
<evidence type="ECO:0000313" key="2">
    <source>
        <dbReference type="EMBL" id="SFT44658.1"/>
    </source>
</evidence>
<dbReference type="RefSeq" id="WP_090246186.1">
    <property type="nucleotide sequence ID" value="NZ_FPAS01000001.1"/>
</dbReference>
<dbReference type="STRING" id="477690.SAMN05216474_0615"/>